<dbReference type="RefSeq" id="WP_211144955.1">
    <property type="nucleotide sequence ID" value="NZ_JAEEGB010000048.1"/>
</dbReference>
<comment type="caution">
    <text evidence="1">The sequence shown here is derived from an EMBL/GenBank/DDBJ whole genome shotgun (WGS) entry which is preliminary data.</text>
</comment>
<sequence>MNKKIIITIENDELREKLINVFSIFNGIIYEKHIECGLNYEGKEYRATFYEDDNFQGFLAYENKLNNQKDESKVIEKIEALKYFYNKLCENVNIKEIIIENDKLEKIYLFLEDILRNDIAVKVLTGYNTSLECFLDRFFFVQNDKNRLNRKIFVSNIHALSILYNNIADAKGIHRELRKKIVWDNIT</sequence>
<reference evidence="1" key="1">
    <citation type="submission" date="2020-12" db="EMBL/GenBank/DDBJ databases">
        <title>Clostridium thailandense sp. nov., a novel acetogenic bacterium isolated from peat land soil in Thailand.</title>
        <authorList>
            <person name="Chaikitkaew S."/>
            <person name="Birkeland N.K."/>
        </authorList>
    </citation>
    <scope>NUCLEOTIDE SEQUENCE</scope>
    <source>
        <strain evidence="1">DSM 17425</strain>
    </source>
</reference>
<dbReference type="EMBL" id="JAEEGB010000048">
    <property type="protein sequence ID" value="MBI6875611.1"/>
    <property type="molecule type" value="Genomic_DNA"/>
</dbReference>
<organism evidence="1 2">
    <name type="scientific">Clostridium aciditolerans</name>
    <dbReference type="NCBI Taxonomy" id="339861"/>
    <lineage>
        <taxon>Bacteria</taxon>
        <taxon>Bacillati</taxon>
        <taxon>Bacillota</taxon>
        <taxon>Clostridia</taxon>
        <taxon>Eubacteriales</taxon>
        <taxon>Clostridiaceae</taxon>
        <taxon>Clostridium</taxon>
    </lineage>
</organism>
<protein>
    <submittedName>
        <fullName evidence="1">Uncharacterized protein</fullName>
    </submittedName>
</protein>
<accession>A0A934M9A6</accession>
<name>A0A934M9A6_9CLOT</name>
<gene>
    <name evidence="1" type="ORF">I6U51_23340</name>
</gene>
<evidence type="ECO:0000313" key="1">
    <source>
        <dbReference type="EMBL" id="MBI6875611.1"/>
    </source>
</evidence>
<dbReference type="Proteomes" id="UP000622687">
    <property type="component" value="Unassembled WGS sequence"/>
</dbReference>
<proteinExistence type="predicted"/>
<evidence type="ECO:0000313" key="2">
    <source>
        <dbReference type="Proteomes" id="UP000622687"/>
    </source>
</evidence>
<keyword evidence="2" id="KW-1185">Reference proteome</keyword>
<dbReference type="AlphaFoldDB" id="A0A934M9A6"/>